<dbReference type="AlphaFoldDB" id="A0A811VG74"/>
<reference evidence="1" key="1">
    <citation type="submission" date="2020-11" db="EMBL/GenBank/DDBJ databases">
        <authorList>
            <person name="Whitehead M."/>
        </authorList>
    </citation>
    <scope>NUCLEOTIDE SEQUENCE</scope>
    <source>
        <strain evidence="1">EGII</strain>
    </source>
</reference>
<sequence length="103" mass="11349">MATSIPSKQHFTTKEAWLVDYDISSLGIAFKTAFASCGKGSLGLIQINNLRTLLHSLLPVSFSYLHSSQIDIIIFISLHFCKLQFANLSGFDLSAQRSAILND</sequence>
<proteinExistence type="predicted"/>
<name>A0A811VG74_CERCA</name>
<evidence type="ECO:0000313" key="2">
    <source>
        <dbReference type="Proteomes" id="UP000606786"/>
    </source>
</evidence>
<evidence type="ECO:0000313" key="1">
    <source>
        <dbReference type="EMBL" id="CAD7013152.1"/>
    </source>
</evidence>
<accession>A0A811VG74</accession>
<protein>
    <submittedName>
        <fullName evidence="1">(Mediterranean fruit fly) hypothetical protein</fullName>
    </submittedName>
</protein>
<gene>
    <name evidence="1" type="ORF">CCAP1982_LOCUS21223</name>
</gene>
<dbReference type="Proteomes" id="UP000606786">
    <property type="component" value="Unassembled WGS sequence"/>
</dbReference>
<organism evidence="1 2">
    <name type="scientific">Ceratitis capitata</name>
    <name type="common">Mediterranean fruit fly</name>
    <name type="synonym">Tephritis capitata</name>
    <dbReference type="NCBI Taxonomy" id="7213"/>
    <lineage>
        <taxon>Eukaryota</taxon>
        <taxon>Metazoa</taxon>
        <taxon>Ecdysozoa</taxon>
        <taxon>Arthropoda</taxon>
        <taxon>Hexapoda</taxon>
        <taxon>Insecta</taxon>
        <taxon>Pterygota</taxon>
        <taxon>Neoptera</taxon>
        <taxon>Endopterygota</taxon>
        <taxon>Diptera</taxon>
        <taxon>Brachycera</taxon>
        <taxon>Muscomorpha</taxon>
        <taxon>Tephritoidea</taxon>
        <taxon>Tephritidae</taxon>
        <taxon>Ceratitis</taxon>
        <taxon>Ceratitis</taxon>
    </lineage>
</organism>
<dbReference type="EMBL" id="CAJHJT010000056">
    <property type="protein sequence ID" value="CAD7013152.1"/>
    <property type="molecule type" value="Genomic_DNA"/>
</dbReference>
<keyword evidence="2" id="KW-1185">Reference proteome</keyword>
<comment type="caution">
    <text evidence="1">The sequence shown here is derived from an EMBL/GenBank/DDBJ whole genome shotgun (WGS) entry which is preliminary data.</text>
</comment>